<dbReference type="GO" id="GO:0005737">
    <property type="term" value="C:cytoplasm"/>
    <property type="evidence" value="ECO:0007669"/>
    <property type="project" value="UniProtKB-SubCell"/>
</dbReference>
<proteinExistence type="inferred from homology"/>
<comment type="caution">
    <text evidence="11">The sequence shown here is derived from an EMBL/GenBank/DDBJ whole genome shotgun (WGS) entry which is preliminary data.</text>
</comment>
<evidence type="ECO:0000256" key="5">
    <source>
        <dbReference type="ARBA" id="ARBA00023098"/>
    </source>
</evidence>
<dbReference type="NCBIfam" id="TIGR00182">
    <property type="entry name" value="plsX"/>
    <property type="match status" value="1"/>
</dbReference>
<dbReference type="PIRSF" id="PIRSF002465">
    <property type="entry name" value="Phsphlp_syn_PlsX"/>
    <property type="match status" value="1"/>
</dbReference>
<evidence type="ECO:0000256" key="9">
    <source>
        <dbReference type="ARBA" id="ARBA00046608"/>
    </source>
</evidence>
<reference evidence="11 12" key="1">
    <citation type="submission" date="2016-09" db="EMBL/GenBank/DDBJ databases">
        <title>Genome sequence of Eubacterium angustum.</title>
        <authorList>
            <person name="Poehlein A."/>
            <person name="Daniel R."/>
        </authorList>
    </citation>
    <scope>NUCLEOTIDE SEQUENCE [LARGE SCALE GENOMIC DNA]</scope>
    <source>
        <strain evidence="11 12">DSM 1989</strain>
    </source>
</reference>
<gene>
    <name evidence="10 11" type="primary">plsX</name>
    <name evidence="11" type="ORF">EUAN_04520</name>
</gene>
<evidence type="ECO:0000256" key="4">
    <source>
        <dbReference type="ARBA" id="ARBA00022679"/>
    </source>
</evidence>
<dbReference type="GO" id="GO:0008654">
    <property type="term" value="P:phospholipid biosynthetic process"/>
    <property type="evidence" value="ECO:0007669"/>
    <property type="project" value="UniProtKB-KW"/>
</dbReference>
<dbReference type="UniPathway" id="UPA00085"/>
<accession>A0A1S1V7U1</accession>
<comment type="similarity">
    <text evidence="10">Belongs to the PlsX family.</text>
</comment>
<evidence type="ECO:0000256" key="2">
    <source>
        <dbReference type="ARBA" id="ARBA00022490"/>
    </source>
</evidence>
<comment type="pathway">
    <text evidence="10">Lipid metabolism; phospholipid metabolism.</text>
</comment>
<comment type="subcellular location">
    <subcellularLocation>
        <location evidence="10">Cytoplasm</location>
    </subcellularLocation>
    <text evidence="10">Associated with the membrane possibly through PlsY.</text>
</comment>
<dbReference type="PANTHER" id="PTHR30100:SF1">
    <property type="entry name" value="PHOSPHATE ACYLTRANSFERASE"/>
    <property type="match status" value="1"/>
</dbReference>
<sequence length="336" mass="36126">MKIAVDIMGGDRGIGNNVAGSLKALETLDIELVLVGRENDIALELESQSYDKSRLEIVNADEVITNEDEPAMAVRKKKNSSIVIGMNLLKEGKVDAFVSSGNTGALLSGGLLIVKRIKGIDRPALGVVYPNRRGPSFLLDVGANADCKPKYLQQFAVMGSIYSKEVLGVENPRTGIVNIGAEKEKGNELTKASFELLENTDSINFVGNVEAREIPDGEYDVLVCDGFTGNVILKLSEGLAMGIFSILKDKMKSSIKNKLGALLLKSGLYELKSSLDYSEYGGAALLGIKAPVIKAHGSSDEVAIMNAIRQAKLFVEYRVVDRIEENIALLGGDDSE</sequence>
<organism evidence="11 12">
    <name type="scientific">Andreesenia angusta</name>
    <dbReference type="NCBI Taxonomy" id="39480"/>
    <lineage>
        <taxon>Bacteria</taxon>
        <taxon>Bacillati</taxon>
        <taxon>Bacillota</taxon>
        <taxon>Tissierellia</taxon>
        <taxon>Tissierellales</taxon>
        <taxon>Gottschalkiaceae</taxon>
        <taxon>Andreesenia</taxon>
    </lineage>
</organism>
<evidence type="ECO:0000256" key="7">
    <source>
        <dbReference type="ARBA" id="ARBA00023264"/>
    </source>
</evidence>
<comment type="subunit">
    <text evidence="9 10">Homodimer. Probably interacts with PlsY.</text>
</comment>
<comment type="catalytic activity">
    <reaction evidence="1 10">
        <text>a fatty acyl-[ACP] + phosphate = an acyl phosphate + holo-[ACP]</text>
        <dbReference type="Rhea" id="RHEA:42292"/>
        <dbReference type="Rhea" id="RHEA-COMP:9685"/>
        <dbReference type="Rhea" id="RHEA-COMP:14125"/>
        <dbReference type="ChEBI" id="CHEBI:43474"/>
        <dbReference type="ChEBI" id="CHEBI:59918"/>
        <dbReference type="ChEBI" id="CHEBI:64479"/>
        <dbReference type="ChEBI" id="CHEBI:138651"/>
        <dbReference type="EC" id="2.3.1.274"/>
    </reaction>
</comment>
<dbReference type="GO" id="GO:0006633">
    <property type="term" value="P:fatty acid biosynthetic process"/>
    <property type="evidence" value="ECO:0007669"/>
    <property type="project" value="UniProtKB-UniRule"/>
</dbReference>
<dbReference type="PANTHER" id="PTHR30100">
    <property type="entry name" value="FATTY ACID/PHOSPHOLIPID SYNTHESIS PROTEIN PLSX"/>
    <property type="match status" value="1"/>
</dbReference>
<dbReference type="OrthoDB" id="9806408at2"/>
<dbReference type="EMBL" id="MKIE01000002">
    <property type="protein sequence ID" value="OHW62668.1"/>
    <property type="molecule type" value="Genomic_DNA"/>
</dbReference>
<evidence type="ECO:0000256" key="6">
    <source>
        <dbReference type="ARBA" id="ARBA00023209"/>
    </source>
</evidence>
<evidence type="ECO:0000256" key="8">
    <source>
        <dbReference type="ARBA" id="ARBA00024069"/>
    </source>
</evidence>
<dbReference type="EC" id="2.3.1.274" evidence="8 10"/>
<dbReference type="InterPro" id="IPR012281">
    <property type="entry name" value="Phospholipid_synth_PlsX-like"/>
</dbReference>
<dbReference type="STRING" id="39480.EUAN_04520"/>
<dbReference type="InterPro" id="IPR003664">
    <property type="entry name" value="FA_synthesis"/>
</dbReference>
<keyword evidence="4 10" id="KW-0808">Transferase</keyword>
<keyword evidence="7 10" id="KW-1208">Phospholipid metabolism</keyword>
<dbReference type="GO" id="GO:0043811">
    <property type="term" value="F:phosphate:acyl-[acyl carrier protein] acyltransferase activity"/>
    <property type="evidence" value="ECO:0007669"/>
    <property type="project" value="UniProtKB-UniRule"/>
</dbReference>
<evidence type="ECO:0000313" key="11">
    <source>
        <dbReference type="EMBL" id="OHW62668.1"/>
    </source>
</evidence>
<evidence type="ECO:0000256" key="3">
    <source>
        <dbReference type="ARBA" id="ARBA00022516"/>
    </source>
</evidence>
<dbReference type="Pfam" id="PF02504">
    <property type="entry name" value="FA_synthesis"/>
    <property type="match status" value="1"/>
</dbReference>
<protein>
    <recommendedName>
        <fullName evidence="8 10">Phosphate acyltransferase</fullName>
        <ecNumber evidence="8 10">2.3.1.274</ecNumber>
    </recommendedName>
    <alternativeName>
        <fullName evidence="10">Acyl-ACP phosphotransacylase</fullName>
    </alternativeName>
    <alternativeName>
        <fullName evidence="10">Acyl-[acyl-carrier-protein]--phosphate acyltransferase</fullName>
    </alternativeName>
    <alternativeName>
        <fullName evidence="10">Phosphate-acyl-ACP acyltransferase</fullName>
    </alternativeName>
</protein>
<dbReference type="Gene3D" id="3.40.718.10">
    <property type="entry name" value="Isopropylmalate Dehydrogenase"/>
    <property type="match status" value="1"/>
</dbReference>
<dbReference type="Proteomes" id="UP000180254">
    <property type="component" value="Unassembled WGS sequence"/>
</dbReference>
<keyword evidence="5 10" id="KW-0443">Lipid metabolism</keyword>
<keyword evidence="11" id="KW-0012">Acyltransferase</keyword>
<keyword evidence="6 10" id="KW-0594">Phospholipid biosynthesis</keyword>
<evidence type="ECO:0000256" key="1">
    <source>
        <dbReference type="ARBA" id="ARBA00001232"/>
    </source>
</evidence>
<keyword evidence="2 10" id="KW-0963">Cytoplasm</keyword>
<dbReference type="SUPFAM" id="SSF53659">
    <property type="entry name" value="Isocitrate/Isopropylmalate dehydrogenase-like"/>
    <property type="match status" value="1"/>
</dbReference>
<comment type="function">
    <text evidence="10">Catalyzes the reversible formation of acyl-phosphate (acyl-PO(4)) from acyl-[acyl-carrier-protein] (acyl-ACP). This enzyme utilizes acyl-ACP as fatty acyl donor, but not acyl-CoA.</text>
</comment>
<keyword evidence="3 10" id="KW-0444">Lipid biosynthesis</keyword>
<evidence type="ECO:0000256" key="10">
    <source>
        <dbReference type="HAMAP-Rule" id="MF_00019"/>
    </source>
</evidence>
<name>A0A1S1V7U1_9FIRM</name>
<dbReference type="AlphaFoldDB" id="A0A1S1V7U1"/>
<dbReference type="RefSeq" id="WP_071061270.1">
    <property type="nucleotide sequence ID" value="NZ_MKIE01000002.1"/>
</dbReference>
<dbReference type="HAMAP" id="MF_00019">
    <property type="entry name" value="PlsX"/>
    <property type="match status" value="1"/>
</dbReference>
<evidence type="ECO:0000313" key="12">
    <source>
        <dbReference type="Proteomes" id="UP000180254"/>
    </source>
</evidence>
<keyword evidence="12" id="KW-1185">Reference proteome</keyword>